<name>A0AC35U9W7_9BILA</name>
<dbReference type="WBParaSite" id="RSKR_0000912133.1">
    <property type="protein sequence ID" value="RSKR_0000912133.1"/>
    <property type="gene ID" value="RSKR_0000912133"/>
</dbReference>
<reference evidence="2" key="1">
    <citation type="submission" date="2016-11" db="UniProtKB">
        <authorList>
            <consortium name="WormBaseParasite"/>
        </authorList>
    </citation>
    <scope>IDENTIFICATION</scope>
    <source>
        <strain evidence="2">KR3021</strain>
    </source>
</reference>
<protein>
    <submittedName>
        <fullName evidence="2">G_PROTEIN_RECEP_F1_2 domain-containing protein</fullName>
    </submittedName>
</protein>
<evidence type="ECO:0000313" key="1">
    <source>
        <dbReference type="Proteomes" id="UP000095286"/>
    </source>
</evidence>
<organism evidence="1 2">
    <name type="scientific">Rhabditophanes sp. KR3021</name>
    <dbReference type="NCBI Taxonomy" id="114890"/>
    <lineage>
        <taxon>Eukaryota</taxon>
        <taxon>Metazoa</taxon>
        <taxon>Ecdysozoa</taxon>
        <taxon>Nematoda</taxon>
        <taxon>Chromadorea</taxon>
        <taxon>Rhabditida</taxon>
        <taxon>Tylenchina</taxon>
        <taxon>Panagrolaimomorpha</taxon>
        <taxon>Strongyloidoidea</taxon>
        <taxon>Alloionematidae</taxon>
        <taxon>Rhabditophanes</taxon>
    </lineage>
</organism>
<evidence type="ECO:0000313" key="2">
    <source>
        <dbReference type="WBParaSite" id="RSKR_0000912133.1"/>
    </source>
</evidence>
<sequence length="324" mass="38201">MVADVIFIIFSILMLISFIIFIPILYLTIRLLIKKRNWHINFKYCYFSLCVFITLSTLSNFGPIVVYILNYVDQSKDAMKYNTLAQIIEDVRGNFISLCRSSMYLIIYERSCAKNYRINYEHQNNVKLLTFVVLIEIPVAYGLRCFKYIPNMSINIYYIWVSIQDLPLIFLYFVLVQRSKKLKKMENNKENTLSTKYTISQNIALLKRISVLILIFSVTQTGTNITGMSLRYLIDPIYDATIGFVLLTVRSALYNWGMYSFMFYKKSHDDFRIKVVLFFNNKNYIHKYSKNNVKTNGCMKTLSIEKGLRKNAIETYHNIITSKW</sequence>
<accession>A0AC35U9W7</accession>
<proteinExistence type="predicted"/>
<dbReference type="Proteomes" id="UP000095286">
    <property type="component" value="Unplaced"/>
</dbReference>